<dbReference type="RefSeq" id="WP_071367944.1">
    <property type="nucleotide sequence ID" value="NZ_MLYP01000054.1"/>
</dbReference>
<comment type="caution">
    <text evidence="2">The sequence shown here is derived from an EMBL/GenBank/DDBJ whole genome shotgun (WGS) entry which is preliminary data.</text>
</comment>
<keyword evidence="3" id="KW-1185">Reference proteome</keyword>
<evidence type="ECO:0000313" key="2">
    <source>
        <dbReference type="EMBL" id="OIJ88934.1"/>
    </source>
</evidence>
<dbReference type="GO" id="GO:0006310">
    <property type="term" value="P:DNA recombination"/>
    <property type="evidence" value="ECO:0007669"/>
    <property type="project" value="UniProtKB-KW"/>
</dbReference>
<dbReference type="EMBL" id="MLYP01000054">
    <property type="protein sequence ID" value="OIJ88934.1"/>
    <property type="molecule type" value="Genomic_DNA"/>
</dbReference>
<name>A0A1S2P7F3_9ACTN</name>
<evidence type="ECO:0000313" key="3">
    <source>
        <dbReference type="Proteomes" id="UP000179935"/>
    </source>
</evidence>
<proteinExistence type="predicted"/>
<dbReference type="AlphaFoldDB" id="A0A1S2P7F3"/>
<dbReference type="GO" id="GO:0003677">
    <property type="term" value="F:DNA binding"/>
    <property type="evidence" value="ECO:0007669"/>
    <property type="project" value="InterPro"/>
</dbReference>
<organism evidence="2 3">
    <name type="scientific">Streptomyces colonosanans</name>
    <dbReference type="NCBI Taxonomy" id="1428652"/>
    <lineage>
        <taxon>Bacteria</taxon>
        <taxon>Bacillati</taxon>
        <taxon>Actinomycetota</taxon>
        <taxon>Actinomycetes</taxon>
        <taxon>Kitasatosporales</taxon>
        <taxon>Streptomycetaceae</taxon>
        <taxon>Streptomyces</taxon>
    </lineage>
</organism>
<sequence>MISRLHLAAQAVVTDALVINPWNGRPLTRVIGVEPTRKHENETPRIPPNVIGPLVQAALFYVRTAAKDIINARTELTELEASAEDIHGLSLNRLEHYLQGLADEGRGVPVVDGVGRQVHLAGAPAYTYVMRKSGAGRGVAGGVYDERIDRALELLGPESGGMDTPIAPHPQTGLPWRDRFSPAAVAHEERLLRTACYILIAYLSGMRDSEVKELRDGCHFTERSADGVVVRHKVRSQLVKGGRGTVESWVVIGPVAEAVNVLQQLPHREALFCRPVTRDRYSTVSANRMNENLNKFRAHCTHIGFPVPDVDGEPWNLTTRQFRRTVAWHIAHRPYGTVAGMIQYKHLSVAMFEGYAGTSASGFRAEVAAEEAMARLADVVERYEDFKAGIRSSAPGGTRTDNEFARVQEELHDFPGRVVDERRLHSMLKTSAHTLHVGTLNDCYYQPETALCRTAGGSDQPMLNNCRPDRCGNSTITTRHRNGWEAARGDTERALAFVGLSDLQRTALREHLNEVSKVIEGIDRVND</sequence>
<dbReference type="OrthoDB" id="8776710at2"/>
<protein>
    <recommendedName>
        <fullName evidence="4">Integrase</fullName>
    </recommendedName>
</protein>
<dbReference type="SUPFAM" id="SSF56349">
    <property type="entry name" value="DNA breaking-rejoining enzymes"/>
    <property type="match status" value="1"/>
</dbReference>
<gene>
    <name evidence="2" type="ORF">BIV24_21080</name>
</gene>
<dbReference type="Proteomes" id="UP000179935">
    <property type="component" value="Unassembled WGS sequence"/>
</dbReference>
<reference evidence="2 3" key="1">
    <citation type="submission" date="2016-10" db="EMBL/GenBank/DDBJ databases">
        <title>Genome sequence of Streptomyces sp. MUSC 93.</title>
        <authorList>
            <person name="Lee L.-H."/>
            <person name="Ser H.-L."/>
            <person name="Law J.W.-F."/>
        </authorList>
    </citation>
    <scope>NUCLEOTIDE SEQUENCE [LARGE SCALE GENOMIC DNA]</scope>
    <source>
        <strain evidence="2 3">MUSC 93</strain>
    </source>
</reference>
<dbReference type="InterPro" id="IPR013762">
    <property type="entry name" value="Integrase-like_cat_sf"/>
</dbReference>
<dbReference type="STRING" id="1428652.BIV24_21080"/>
<dbReference type="InterPro" id="IPR011010">
    <property type="entry name" value="DNA_brk_join_enz"/>
</dbReference>
<dbReference type="Gene3D" id="1.10.443.10">
    <property type="entry name" value="Intergrase catalytic core"/>
    <property type="match status" value="1"/>
</dbReference>
<accession>A0A1S2P7F3</accession>
<dbReference type="GO" id="GO:0015074">
    <property type="term" value="P:DNA integration"/>
    <property type="evidence" value="ECO:0007669"/>
    <property type="project" value="InterPro"/>
</dbReference>
<evidence type="ECO:0000256" key="1">
    <source>
        <dbReference type="ARBA" id="ARBA00023172"/>
    </source>
</evidence>
<keyword evidence="1" id="KW-0233">DNA recombination</keyword>
<evidence type="ECO:0008006" key="4">
    <source>
        <dbReference type="Google" id="ProtNLM"/>
    </source>
</evidence>